<accession>X6PES5</accession>
<reference evidence="2 3" key="1">
    <citation type="journal article" date="2013" name="Curr. Biol.">
        <title>The Genome of the Foraminiferan Reticulomyxa filosa.</title>
        <authorList>
            <person name="Glockner G."/>
            <person name="Hulsmann N."/>
            <person name="Schleicher M."/>
            <person name="Noegel A.A."/>
            <person name="Eichinger L."/>
            <person name="Gallinger C."/>
            <person name="Pawlowski J."/>
            <person name="Sierra R."/>
            <person name="Euteneuer U."/>
            <person name="Pillet L."/>
            <person name="Moustafa A."/>
            <person name="Platzer M."/>
            <person name="Groth M."/>
            <person name="Szafranski K."/>
            <person name="Schliwa M."/>
        </authorList>
    </citation>
    <scope>NUCLEOTIDE SEQUENCE [LARGE SCALE GENOMIC DNA]</scope>
</reference>
<name>X6PES5_RETFI</name>
<dbReference type="InterPro" id="IPR051130">
    <property type="entry name" value="Mito_struct-func_regulator"/>
</dbReference>
<sequence>MNSQKTEQILRGDPYVFDFHHNYVEYMKQKMLRLYDKKKNNNNTSSPTSVINPLQDSFSKHNRFRVNEYLQYHVYVPKLYPQYCSKRILCAEWCDGTKMNNEKDRPSNISTSELMQTVVSLFGWQIFVTGLVHCDPHPGNVLVREHPSLSSRNAQQRSQTYASKRWYDKWLWFLWSADHFKGNHQIVFLDHGLYIEESEKFRKQYARLWTAMFLNDHKTLHAICQDWGIEDTDFFASAQLMKPFVSQAGPYVLFF</sequence>
<proteinExistence type="predicted"/>
<dbReference type="PANTHER" id="PTHR43173:SF37">
    <property type="entry name" value="ABC1 FAMILY PROTEIN C10F6.14C"/>
    <property type="match status" value="1"/>
</dbReference>
<feature type="domain" description="ABC1 atypical kinase-like" evidence="1">
    <location>
        <begin position="71"/>
        <end position="221"/>
    </location>
</feature>
<protein>
    <submittedName>
        <fullName evidence="2">ABC transporter</fullName>
    </submittedName>
</protein>
<gene>
    <name evidence="2" type="ORF">RFI_00077</name>
</gene>
<dbReference type="InterPro" id="IPR004147">
    <property type="entry name" value="ABC1_dom"/>
</dbReference>
<dbReference type="PANTHER" id="PTHR43173">
    <property type="entry name" value="ABC1 FAMILY PROTEIN"/>
    <property type="match status" value="1"/>
</dbReference>
<dbReference type="Proteomes" id="UP000023152">
    <property type="component" value="Unassembled WGS sequence"/>
</dbReference>
<dbReference type="EMBL" id="ASPP01000076">
    <property type="protein sequence ID" value="ETO36990.1"/>
    <property type="molecule type" value="Genomic_DNA"/>
</dbReference>
<organism evidence="2 3">
    <name type="scientific">Reticulomyxa filosa</name>
    <dbReference type="NCBI Taxonomy" id="46433"/>
    <lineage>
        <taxon>Eukaryota</taxon>
        <taxon>Sar</taxon>
        <taxon>Rhizaria</taxon>
        <taxon>Retaria</taxon>
        <taxon>Foraminifera</taxon>
        <taxon>Monothalamids</taxon>
        <taxon>Reticulomyxidae</taxon>
        <taxon>Reticulomyxa</taxon>
    </lineage>
</organism>
<evidence type="ECO:0000313" key="2">
    <source>
        <dbReference type="EMBL" id="ETO36990.1"/>
    </source>
</evidence>
<dbReference type="SUPFAM" id="SSF56112">
    <property type="entry name" value="Protein kinase-like (PK-like)"/>
    <property type="match status" value="1"/>
</dbReference>
<keyword evidence="3" id="KW-1185">Reference proteome</keyword>
<evidence type="ECO:0000313" key="3">
    <source>
        <dbReference type="Proteomes" id="UP000023152"/>
    </source>
</evidence>
<dbReference type="Pfam" id="PF03109">
    <property type="entry name" value="ABC1"/>
    <property type="match status" value="1"/>
</dbReference>
<dbReference type="OrthoDB" id="427480at2759"/>
<dbReference type="InterPro" id="IPR011009">
    <property type="entry name" value="Kinase-like_dom_sf"/>
</dbReference>
<comment type="caution">
    <text evidence="2">The sequence shown here is derived from an EMBL/GenBank/DDBJ whole genome shotgun (WGS) entry which is preliminary data.</text>
</comment>
<dbReference type="AlphaFoldDB" id="X6PES5"/>
<evidence type="ECO:0000259" key="1">
    <source>
        <dbReference type="Pfam" id="PF03109"/>
    </source>
</evidence>